<dbReference type="InterPro" id="IPR025970">
    <property type="entry name" value="SusE"/>
</dbReference>
<dbReference type="GO" id="GO:0019867">
    <property type="term" value="C:outer membrane"/>
    <property type="evidence" value="ECO:0007669"/>
    <property type="project" value="InterPro"/>
</dbReference>
<accession>A0A1T4MRE5</accession>
<dbReference type="RefSeq" id="WP_025071334.1">
    <property type="nucleotide sequence ID" value="NZ_FUXK01000007.1"/>
</dbReference>
<dbReference type="GO" id="GO:2001070">
    <property type="term" value="F:starch binding"/>
    <property type="evidence" value="ECO:0007669"/>
    <property type="project" value="InterPro"/>
</dbReference>
<proteinExistence type="predicted"/>
<feature type="domain" description="Outer membrane protein SusF/SusE-like C-terminal" evidence="3">
    <location>
        <begin position="286"/>
        <end position="386"/>
    </location>
</feature>
<dbReference type="SUPFAM" id="SSF49452">
    <property type="entry name" value="Starch-binding domain-like"/>
    <property type="match status" value="1"/>
</dbReference>
<reference evidence="4 5" key="1">
    <citation type="submission" date="2017-02" db="EMBL/GenBank/DDBJ databases">
        <authorList>
            <person name="Peterson S.W."/>
        </authorList>
    </citation>
    <scope>NUCLEOTIDE SEQUENCE [LARGE SCALE GENOMIC DNA]</scope>
    <source>
        <strain evidence="4 5">ATCC 43324</strain>
    </source>
</reference>
<dbReference type="InterPro" id="IPR013784">
    <property type="entry name" value="Carb-bd-like_fold"/>
</dbReference>
<protein>
    <submittedName>
        <fullName evidence="4">SusE outer membrane protein</fullName>
    </submittedName>
</protein>
<dbReference type="EMBL" id="FUXK01000007">
    <property type="protein sequence ID" value="SJZ69629.1"/>
    <property type="molecule type" value="Genomic_DNA"/>
</dbReference>
<evidence type="ECO:0000313" key="5">
    <source>
        <dbReference type="Proteomes" id="UP000190065"/>
    </source>
</evidence>
<organism evidence="4 5">
    <name type="scientific">Segatella oulorum</name>
    <dbReference type="NCBI Taxonomy" id="28136"/>
    <lineage>
        <taxon>Bacteria</taxon>
        <taxon>Pseudomonadati</taxon>
        <taxon>Bacteroidota</taxon>
        <taxon>Bacteroidia</taxon>
        <taxon>Bacteroidales</taxon>
        <taxon>Prevotellaceae</taxon>
        <taxon>Segatella</taxon>
    </lineage>
</organism>
<dbReference type="eggNOG" id="ENOG502Z9RZ">
    <property type="taxonomic scope" value="Bacteria"/>
</dbReference>
<sequence>MKKIVYFAMGLLCSLGVFTACSDDRDDNPTLQVPTQFVLNAPNWAGSSYDLAQSPTVALTCEQPNYGADITTRYTVEVATKADMSNATAISTVFHTTKLDIDAAEMASALTTQAVEAGKAESDFPLDLPVYVRVKAKPVTAMGSEIDSLNHAYAITSNVVKLSRVHLKFSLPPVAMPEHLYITGNFNGWNWDRALEMVPVNGTDNLFWHMVYIDASGIKFNTARAWNGSEQGFGDITLDAAGELAGTIVNAGGNIASSAPGWYLMIAQAKAVGRKLHYTVTFNRPNVWLMGVTTAAGNWSEQEAAARFSVPTTATGEFVSPAFARSTTTNDYLRVYVKIPGMDWWRSEFMVFSGKIEYRGKGGDQPHVSASAGQKLKLNFTAETGTIE</sequence>
<dbReference type="InterPro" id="IPR032187">
    <property type="entry name" value="SusF/SusE-like_C"/>
</dbReference>
<evidence type="ECO:0000259" key="2">
    <source>
        <dbReference type="Pfam" id="PF14292"/>
    </source>
</evidence>
<name>A0A1T4MRE5_9BACT</name>
<dbReference type="Pfam" id="PF14292">
    <property type="entry name" value="SusE"/>
    <property type="match status" value="1"/>
</dbReference>
<evidence type="ECO:0000313" key="4">
    <source>
        <dbReference type="EMBL" id="SJZ69629.1"/>
    </source>
</evidence>
<feature type="signal peptide" evidence="1">
    <location>
        <begin position="1"/>
        <end position="19"/>
    </location>
</feature>
<dbReference type="Proteomes" id="UP000190065">
    <property type="component" value="Unassembled WGS sequence"/>
</dbReference>
<dbReference type="Pfam" id="PF16411">
    <property type="entry name" value="SusF_SusE"/>
    <property type="match status" value="2"/>
</dbReference>
<dbReference type="Gene3D" id="2.60.40.3610">
    <property type="match status" value="1"/>
</dbReference>
<dbReference type="CDD" id="cd12965">
    <property type="entry name" value="CBM-Eb_CBM-Fb"/>
    <property type="match status" value="1"/>
</dbReference>
<feature type="domain" description="Outer membrane protein SusF/SusE-like C-terminal" evidence="3">
    <location>
        <begin position="179"/>
        <end position="270"/>
    </location>
</feature>
<feature type="domain" description="SusE outer membrane protein" evidence="2">
    <location>
        <begin position="25"/>
        <end position="135"/>
    </location>
</feature>
<gene>
    <name evidence="4" type="ORF">SAMN02745202_00837</name>
</gene>
<dbReference type="AlphaFoldDB" id="A0A1T4MRE5"/>
<dbReference type="Gene3D" id="2.60.40.3620">
    <property type="match status" value="1"/>
</dbReference>
<dbReference type="STRING" id="28136.SAMN02745202_00837"/>
<dbReference type="PROSITE" id="PS51257">
    <property type="entry name" value="PROKAR_LIPOPROTEIN"/>
    <property type="match status" value="1"/>
</dbReference>
<dbReference type="CDD" id="cd12966">
    <property type="entry name" value="CBM-Ec_CBM-Fc"/>
    <property type="match status" value="1"/>
</dbReference>
<feature type="chain" id="PRO_5010565224" evidence="1">
    <location>
        <begin position="20"/>
        <end position="388"/>
    </location>
</feature>
<evidence type="ECO:0000256" key="1">
    <source>
        <dbReference type="SAM" id="SignalP"/>
    </source>
</evidence>
<evidence type="ECO:0000259" key="3">
    <source>
        <dbReference type="Pfam" id="PF16411"/>
    </source>
</evidence>
<keyword evidence="1" id="KW-0732">Signal</keyword>